<name>A0A8X8JZ00_9GAMM</name>
<dbReference type="Pfam" id="PF00126">
    <property type="entry name" value="HTH_1"/>
    <property type="match status" value="1"/>
</dbReference>
<dbReference type="GO" id="GO:0043565">
    <property type="term" value="F:sequence-specific DNA binding"/>
    <property type="evidence" value="ECO:0007669"/>
    <property type="project" value="TreeGrafter"/>
</dbReference>
<evidence type="ECO:0000256" key="4">
    <source>
        <dbReference type="ARBA" id="ARBA00023163"/>
    </source>
</evidence>
<evidence type="ECO:0000313" key="7">
    <source>
        <dbReference type="EMBL" id="MBD7953003.1"/>
    </source>
</evidence>
<dbReference type="EMBL" id="JACSQS010000001">
    <property type="protein sequence ID" value="MBD7953003.1"/>
    <property type="molecule type" value="Genomic_DNA"/>
</dbReference>
<evidence type="ECO:0000256" key="2">
    <source>
        <dbReference type="ARBA" id="ARBA00023015"/>
    </source>
</evidence>
<keyword evidence="4" id="KW-0804">Transcription</keyword>
<evidence type="ECO:0000313" key="8">
    <source>
        <dbReference type="Proteomes" id="UP000636938"/>
    </source>
</evidence>
<keyword evidence="3" id="KW-0238">DNA-binding</keyword>
<comment type="caution">
    <text evidence="7">The sequence shown here is derived from an EMBL/GenBank/DDBJ whole genome shotgun (WGS) entry which is preliminary data.</text>
</comment>
<dbReference type="InterPro" id="IPR005119">
    <property type="entry name" value="LysR_subst-bd"/>
</dbReference>
<dbReference type="InterPro" id="IPR000847">
    <property type="entry name" value="LysR_HTH_N"/>
</dbReference>
<reference evidence="7 8" key="1">
    <citation type="submission" date="2020-08" db="EMBL/GenBank/DDBJ databases">
        <title>A Genomic Blueprint of the Chicken Gut Microbiome.</title>
        <authorList>
            <person name="Gilroy R."/>
            <person name="Ravi A."/>
            <person name="Getino M."/>
            <person name="Pursley I."/>
            <person name="Horton D.L."/>
            <person name="Alikhan N.-F."/>
            <person name="Baker D."/>
            <person name="Gharbi K."/>
            <person name="Hall N."/>
            <person name="Watson M."/>
            <person name="Adriaenssens E.M."/>
            <person name="Foster-Nyarko E."/>
            <person name="Jarju S."/>
            <person name="Secka A."/>
            <person name="Antonio M."/>
            <person name="Oren A."/>
            <person name="Chaudhuri R."/>
            <person name="La Ragione R.M."/>
            <person name="Hildebrand F."/>
            <person name="Pallen M.J."/>
        </authorList>
    </citation>
    <scope>NUCLEOTIDE SEQUENCE [LARGE SCALE GENOMIC DNA]</scope>
    <source>
        <strain evidence="7 8">Sa5BUN4</strain>
    </source>
</reference>
<dbReference type="Gene3D" id="3.40.190.290">
    <property type="match status" value="1"/>
</dbReference>
<evidence type="ECO:0000256" key="1">
    <source>
        <dbReference type="ARBA" id="ARBA00009437"/>
    </source>
</evidence>
<feature type="domain" description="HTH lysR-type" evidence="6">
    <location>
        <begin position="1"/>
        <end position="58"/>
    </location>
</feature>
<dbReference type="Pfam" id="PF03466">
    <property type="entry name" value="LysR_substrate"/>
    <property type="match status" value="1"/>
</dbReference>
<protein>
    <submittedName>
        <fullName evidence="7">LysR family transcriptional regulator</fullName>
    </submittedName>
</protein>
<dbReference type="InterPro" id="IPR058163">
    <property type="entry name" value="LysR-type_TF_proteobact-type"/>
</dbReference>
<gene>
    <name evidence="7" type="ORF">H9654_02195</name>
</gene>
<dbReference type="Proteomes" id="UP000636938">
    <property type="component" value="Unassembled WGS sequence"/>
</dbReference>
<sequence>MDWSDIRIFLAVVRGRSLGEAARTLGVSHPTVGRRIKALEDEAEQPLFRRTKDGLVLTDTGDAVLSLAESMEESALSMERRLAGNHGRLEGILRIAAADWFAAYVLAPVFMELGRLHPAVVPEVIASYRLLDLSRREADVAFRIVPFSEPDIVQRRLMTMPYGLYGSAAAVQAVIDDPQSVRLILMNSAQAHFPDVTWLLDRFPHSKRSLTSTSRSVQAQICLRGHGVAVLPRPLAEGMEGLRRIDLLGQPPGRDIWVGYHQDLRHMDRLRALLEITERTLREPANPPDGQRKLSARAGHASDVGQT</sequence>
<dbReference type="PANTHER" id="PTHR30537:SF3">
    <property type="entry name" value="TRANSCRIPTIONAL REGULATORY PROTEIN"/>
    <property type="match status" value="1"/>
</dbReference>
<comment type="similarity">
    <text evidence="1">Belongs to the LysR transcriptional regulatory family.</text>
</comment>
<dbReference type="RefSeq" id="WP_191768657.1">
    <property type="nucleotide sequence ID" value="NZ_JACSQS010000001.1"/>
</dbReference>
<proteinExistence type="inferred from homology"/>
<evidence type="ECO:0000256" key="5">
    <source>
        <dbReference type="SAM" id="MobiDB-lite"/>
    </source>
</evidence>
<evidence type="ECO:0000259" key="6">
    <source>
        <dbReference type="PROSITE" id="PS50931"/>
    </source>
</evidence>
<dbReference type="SUPFAM" id="SSF46785">
    <property type="entry name" value="Winged helix' DNA-binding domain"/>
    <property type="match status" value="1"/>
</dbReference>
<dbReference type="InterPro" id="IPR036390">
    <property type="entry name" value="WH_DNA-bd_sf"/>
</dbReference>
<accession>A0A8X8JZ00</accession>
<dbReference type="SUPFAM" id="SSF53850">
    <property type="entry name" value="Periplasmic binding protein-like II"/>
    <property type="match status" value="1"/>
</dbReference>
<dbReference type="PROSITE" id="PS50931">
    <property type="entry name" value="HTH_LYSR"/>
    <property type="match status" value="1"/>
</dbReference>
<dbReference type="GO" id="GO:0003700">
    <property type="term" value="F:DNA-binding transcription factor activity"/>
    <property type="evidence" value="ECO:0007669"/>
    <property type="project" value="InterPro"/>
</dbReference>
<keyword evidence="2" id="KW-0805">Transcription regulation</keyword>
<keyword evidence="8" id="KW-1185">Reference proteome</keyword>
<evidence type="ECO:0000256" key="3">
    <source>
        <dbReference type="ARBA" id="ARBA00023125"/>
    </source>
</evidence>
<dbReference type="GO" id="GO:0006351">
    <property type="term" value="P:DNA-templated transcription"/>
    <property type="evidence" value="ECO:0007669"/>
    <property type="project" value="TreeGrafter"/>
</dbReference>
<dbReference type="InterPro" id="IPR036388">
    <property type="entry name" value="WH-like_DNA-bd_sf"/>
</dbReference>
<dbReference type="PANTHER" id="PTHR30537">
    <property type="entry name" value="HTH-TYPE TRANSCRIPTIONAL REGULATOR"/>
    <property type="match status" value="1"/>
</dbReference>
<organism evidence="7 8">
    <name type="scientific">Stenotrophomonas lacuserhaii</name>
    <dbReference type="NCBI Taxonomy" id="2760084"/>
    <lineage>
        <taxon>Bacteria</taxon>
        <taxon>Pseudomonadati</taxon>
        <taxon>Pseudomonadota</taxon>
        <taxon>Gammaproteobacteria</taxon>
        <taxon>Lysobacterales</taxon>
        <taxon>Lysobacteraceae</taxon>
        <taxon>Stenotrophomonas</taxon>
    </lineage>
</organism>
<dbReference type="AlphaFoldDB" id="A0A8X8JZ00"/>
<dbReference type="Gene3D" id="1.10.10.10">
    <property type="entry name" value="Winged helix-like DNA-binding domain superfamily/Winged helix DNA-binding domain"/>
    <property type="match status" value="1"/>
</dbReference>
<feature type="region of interest" description="Disordered" evidence="5">
    <location>
        <begin position="280"/>
        <end position="307"/>
    </location>
</feature>